<evidence type="ECO:0000313" key="1">
    <source>
        <dbReference type="EMBL" id="KJZ44725.1"/>
    </source>
</evidence>
<dbReference type="PROSITE" id="PS51257">
    <property type="entry name" value="PROKAR_LIPOPROTEIN"/>
    <property type="match status" value="1"/>
</dbReference>
<dbReference type="PATRIC" id="fig|294.131.peg.530"/>
<dbReference type="Proteomes" id="UP000033500">
    <property type="component" value="Unassembled WGS sequence"/>
</dbReference>
<evidence type="ECO:0008006" key="3">
    <source>
        <dbReference type="Google" id="ProtNLM"/>
    </source>
</evidence>
<evidence type="ECO:0000313" key="2">
    <source>
        <dbReference type="Proteomes" id="UP000033500"/>
    </source>
</evidence>
<organism evidence="1 2">
    <name type="scientific">Pseudomonas fluorescens</name>
    <dbReference type="NCBI Taxonomy" id="294"/>
    <lineage>
        <taxon>Bacteria</taxon>
        <taxon>Pseudomonadati</taxon>
        <taxon>Pseudomonadota</taxon>
        <taxon>Gammaproteobacteria</taxon>
        <taxon>Pseudomonadales</taxon>
        <taxon>Pseudomonadaceae</taxon>
        <taxon>Pseudomonas</taxon>
    </lineage>
</organism>
<proteinExistence type="predicted"/>
<dbReference type="EMBL" id="LACD01000012">
    <property type="protein sequence ID" value="KJZ44725.1"/>
    <property type="molecule type" value="Genomic_DNA"/>
</dbReference>
<protein>
    <recommendedName>
        <fullName evidence="3">Lipoprotein</fullName>
    </recommendedName>
</protein>
<sequence length="469" mass="50891">MNSWCAKELFAVRLLFRLTGAALAVSLTGCVLQGNGMADYYKRVAAEREVENKAMTNRIKSLSLPLDSTFGLGRTAVLTVNVPSEGAAPATQTRLFADCDSAKVSMTYRRAKDLSSPYFLPTEPARIIAQQMCLAVRNSAWKQLLGDSEDILLLDPGTLGMDNSRRAIWASIDYGRTRLDENEGKPYDRQLERVEVDCAARQASNRLAYRLSGQSVLPASVQPLDSALDNAQRTRLIDAVCAEPLNLAQLATPVIRKKLPPTMRTPEVPTSLLAQVTKLPQGQPTHTLSHLQLTYSASSPIVPGAVINDSPLDLYLQPGPARGLWREQAAGALGKEYVSIRWRGLIELAATSGAPVAGKTGQSSTLNSIDLDGDWQNLKPGSAIAYNKSFTDNAGKPFVQHFKCSVGESFSATQKVTSLQGMARNVSCAANNGLKTDSVYLYLEAYDLFVETSDISMLMVQVKTLKAAE</sequence>
<reference evidence="1 2" key="1">
    <citation type="submission" date="2015-03" db="EMBL/GenBank/DDBJ databases">
        <title>Comparative genomics of Pseudomonas insights into diversity of traits involved in vanlence and defense.</title>
        <authorList>
            <person name="Qin Y."/>
        </authorList>
    </citation>
    <scope>NUCLEOTIDE SEQUENCE [LARGE SCALE GENOMIC DNA]</scope>
    <source>
        <strain evidence="1 2">C3</strain>
    </source>
</reference>
<accession>A0A0F4TL48</accession>
<name>A0A0F4TL48_PSEFL</name>
<dbReference type="AlphaFoldDB" id="A0A0F4TL48"/>
<gene>
    <name evidence="1" type="ORF">VC34_12285</name>
</gene>
<comment type="caution">
    <text evidence="1">The sequence shown here is derived from an EMBL/GenBank/DDBJ whole genome shotgun (WGS) entry which is preliminary data.</text>
</comment>